<dbReference type="NCBIfam" id="TIGR00472">
    <property type="entry name" value="pheT_bact"/>
    <property type="match status" value="1"/>
</dbReference>
<dbReference type="SUPFAM" id="SSF54991">
    <property type="entry name" value="Anticodon-binding domain of PheRS"/>
    <property type="match status" value="1"/>
</dbReference>
<dbReference type="GO" id="GO:0009328">
    <property type="term" value="C:phenylalanine-tRNA ligase complex"/>
    <property type="evidence" value="ECO:0007669"/>
    <property type="project" value="TreeGrafter"/>
</dbReference>
<proteinExistence type="inferred from homology"/>
<dbReference type="Gene3D" id="3.30.56.10">
    <property type="match status" value="2"/>
</dbReference>
<organism evidence="14 15">
    <name type="scientific">Buchnera aphidicola</name>
    <name type="common">Cinara cuneomaculata</name>
    <dbReference type="NCBI Taxonomy" id="1660040"/>
    <lineage>
        <taxon>Bacteria</taxon>
        <taxon>Pseudomonadati</taxon>
        <taxon>Pseudomonadota</taxon>
        <taxon>Gammaproteobacteria</taxon>
        <taxon>Enterobacterales</taxon>
        <taxon>Erwiniaceae</taxon>
        <taxon>Buchnera</taxon>
    </lineage>
</organism>
<dbReference type="SUPFAM" id="SSF46955">
    <property type="entry name" value="Putative DNA-binding domain"/>
    <property type="match status" value="2"/>
</dbReference>
<evidence type="ECO:0000256" key="8">
    <source>
        <dbReference type="ARBA" id="ARBA00022917"/>
    </source>
</evidence>
<dbReference type="InterPro" id="IPR041616">
    <property type="entry name" value="PheRS_beta_core"/>
</dbReference>
<dbReference type="HAMAP" id="MF_00283">
    <property type="entry name" value="Phe_tRNA_synth_beta1"/>
    <property type="match status" value="1"/>
</dbReference>
<feature type="binding site" evidence="11">
    <location>
        <position position="466"/>
    </location>
    <ligand>
        <name>Mg(2+)</name>
        <dbReference type="ChEBI" id="CHEBI:18420"/>
        <note>shared with alpha subunit</note>
    </ligand>
</feature>
<keyword evidence="8 11" id="KW-0648">Protein biosynthesis</keyword>
<dbReference type="InterPro" id="IPR036690">
    <property type="entry name" value="Fdx_antiC-bd_sf"/>
</dbReference>
<reference evidence="14 15" key="1">
    <citation type="submission" date="2019-02" db="EMBL/GenBank/DDBJ databases">
        <authorList>
            <person name="Manzano-Marin A."/>
            <person name="Manzano-Marin A."/>
        </authorList>
    </citation>
    <scope>NUCLEOTIDE SEQUENCE [LARGE SCALE GENOMIC DNA]</scope>
    <source>
        <strain evidence="14 15">BuCicuneomaculata</strain>
    </source>
</reference>
<comment type="subcellular location">
    <subcellularLocation>
        <location evidence="11">Cytoplasm</location>
    </subcellularLocation>
</comment>
<dbReference type="GO" id="GO:0003723">
    <property type="term" value="F:RNA binding"/>
    <property type="evidence" value="ECO:0007669"/>
    <property type="project" value="InterPro"/>
</dbReference>
<evidence type="ECO:0000256" key="5">
    <source>
        <dbReference type="ARBA" id="ARBA00022741"/>
    </source>
</evidence>
<dbReference type="GO" id="GO:0006432">
    <property type="term" value="P:phenylalanyl-tRNA aminoacylation"/>
    <property type="evidence" value="ECO:0007669"/>
    <property type="project" value="UniProtKB-UniRule"/>
</dbReference>
<evidence type="ECO:0000313" key="15">
    <source>
        <dbReference type="Proteomes" id="UP000294404"/>
    </source>
</evidence>
<dbReference type="InterPro" id="IPR004532">
    <property type="entry name" value="Phe-tRNA-ligase_IIc_bsu_bact"/>
</dbReference>
<feature type="domain" description="B5" evidence="13">
    <location>
        <begin position="403"/>
        <end position="478"/>
    </location>
</feature>
<keyword evidence="6 11" id="KW-0067">ATP-binding</keyword>
<dbReference type="Gene3D" id="2.40.50.140">
    <property type="entry name" value="Nucleic acid-binding proteins"/>
    <property type="match status" value="1"/>
</dbReference>
<keyword evidence="11" id="KW-0963">Cytoplasm</keyword>
<keyword evidence="7 11" id="KW-0460">Magnesium</keyword>
<dbReference type="InterPro" id="IPR045060">
    <property type="entry name" value="Phe-tRNA-ligase_IIc_bsu"/>
</dbReference>
<dbReference type="Gene3D" id="3.30.70.380">
    <property type="entry name" value="Ferrodoxin-fold anticodon-binding domain"/>
    <property type="match status" value="1"/>
</dbReference>
<comment type="catalytic activity">
    <reaction evidence="10 11">
        <text>tRNA(Phe) + L-phenylalanine + ATP = L-phenylalanyl-tRNA(Phe) + AMP + diphosphate + H(+)</text>
        <dbReference type="Rhea" id="RHEA:19413"/>
        <dbReference type="Rhea" id="RHEA-COMP:9668"/>
        <dbReference type="Rhea" id="RHEA-COMP:9699"/>
        <dbReference type="ChEBI" id="CHEBI:15378"/>
        <dbReference type="ChEBI" id="CHEBI:30616"/>
        <dbReference type="ChEBI" id="CHEBI:33019"/>
        <dbReference type="ChEBI" id="CHEBI:58095"/>
        <dbReference type="ChEBI" id="CHEBI:78442"/>
        <dbReference type="ChEBI" id="CHEBI:78531"/>
        <dbReference type="ChEBI" id="CHEBI:456215"/>
        <dbReference type="EC" id="6.1.1.20"/>
    </reaction>
</comment>
<evidence type="ECO:0000313" key="14">
    <source>
        <dbReference type="EMBL" id="VFP78069.1"/>
    </source>
</evidence>
<evidence type="ECO:0000256" key="9">
    <source>
        <dbReference type="ARBA" id="ARBA00023146"/>
    </source>
</evidence>
<feature type="binding site" evidence="11">
    <location>
        <position position="456"/>
    </location>
    <ligand>
        <name>Mg(2+)</name>
        <dbReference type="ChEBI" id="CHEBI:18420"/>
        <note>shared with alpha subunit</note>
    </ligand>
</feature>
<feature type="domain" description="FDX-ACB" evidence="12">
    <location>
        <begin position="703"/>
        <end position="796"/>
    </location>
</feature>
<evidence type="ECO:0000256" key="6">
    <source>
        <dbReference type="ARBA" id="ARBA00022840"/>
    </source>
</evidence>
<accession>A0A451CY39</accession>
<evidence type="ECO:0000256" key="10">
    <source>
        <dbReference type="ARBA" id="ARBA00049255"/>
    </source>
</evidence>
<dbReference type="InterPro" id="IPR005146">
    <property type="entry name" value="B3/B4_tRNA-bd"/>
</dbReference>
<dbReference type="Gene3D" id="3.50.40.10">
    <property type="entry name" value="Phenylalanyl-trna Synthetase, Chain B, domain 3"/>
    <property type="match status" value="1"/>
</dbReference>
<evidence type="ECO:0000259" key="13">
    <source>
        <dbReference type="PROSITE" id="PS51483"/>
    </source>
</evidence>
<sequence length="797" mass="93273">MKFGEEWLRQWVNPSISSKQLCEQLTSFGCEAECIRENKIQVHDAVIGEIFSKKPYDVSNKLVIYKVCILNNQKIFIIFSDKKYLLIGSKIPIILSNNVFKKKNHIPKINLFKNSVNNIFGSYHLLGIDKGNHDIIILEKNAVVGSNFCNYRRINRYIMKFFVPFNRTDLHSIWGVSREIALLNKSQLPQLKYQNSLNHNNFIKNNINVSINNDFIQYIFCEIYSLDLKSILPFYMQERLIQSDLFTDNIIKNIINYVFIETGHWFHILDLDNLCKQLYIDSLEEEKFIINKDNKKFFLPKSTIILRDLEKILSFEDMQYSEFIELKNSTKNLFLGSICFDPAFIRRRSLVFPVINKNTDFTRYNIYPNVQKNIFEYTRTLINTICSGNFSILKIYQMNMSIFTPIILLLTLEKLNKISGIVFTKKDIIAILNDCYFLYSENNNVFYITPPYWRTDIIIIEDVISEIIRMYGYEKIISKPPKKCINNFLNKENRISLSRIKLFLSDRGYFEIISYSFINATLHKFFRLKDKILKIKNPISNEMSEMRSSLWIGLLNCVAYNQKRQQESIRVFETGLCFVSPKESSSSIFQDEYLSGAISGFVGRREWYIKNRKLDFYDLKGDIESILNICGKLNNIEFISEEFMGLCSKHSVGIYLYNQLIGRMGVLDSSFYDKFDLKDSVILFEIMWKKICDQSTINIQNISLLPNSTRDISIIISDTILSKDIVNLCLDNISIQNTHVYTYDVYTGHNIPIKKKSISVCFTFNSMNITLKESDINLNILKCINALKYKFGAVLRD</sequence>
<keyword evidence="5 11" id="KW-0547">Nucleotide-binding</keyword>
<comment type="subunit">
    <text evidence="2 11">Tetramer of two alpha and two beta subunits.</text>
</comment>
<dbReference type="InterPro" id="IPR020825">
    <property type="entry name" value="Phe-tRNA_synthase-like_B3/B4"/>
</dbReference>
<dbReference type="AlphaFoldDB" id="A0A451CY39"/>
<comment type="caution">
    <text evidence="11">Lacks conserved residue(s) required for the propagation of feature annotation.</text>
</comment>
<dbReference type="CDD" id="cd00769">
    <property type="entry name" value="PheRS_beta_core"/>
    <property type="match status" value="1"/>
</dbReference>
<dbReference type="PROSITE" id="PS51483">
    <property type="entry name" value="B5"/>
    <property type="match status" value="1"/>
</dbReference>
<dbReference type="OrthoDB" id="9805455at2"/>
<keyword evidence="9 11" id="KW-0030">Aminoacyl-tRNA synthetase</keyword>
<dbReference type="PROSITE" id="PS51447">
    <property type="entry name" value="FDX_ACB"/>
    <property type="match status" value="1"/>
</dbReference>
<evidence type="ECO:0000256" key="3">
    <source>
        <dbReference type="ARBA" id="ARBA00022598"/>
    </source>
</evidence>
<dbReference type="SMART" id="SM00896">
    <property type="entry name" value="FDX-ACB"/>
    <property type="match status" value="1"/>
</dbReference>
<dbReference type="SUPFAM" id="SSF56037">
    <property type="entry name" value="PheT/TilS domain"/>
    <property type="match status" value="1"/>
</dbReference>
<dbReference type="InterPro" id="IPR045864">
    <property type="entry name" value="aa-tRNA-synth_II/BPL/LPL"/>
</dbReference>
<evidence type="ECO:0000259" key="12">
    <source>
        <dbReference type="PROSITE" id="PS51447"/>
    </source>
</evidence>
<name>A0A451CY39_9GAMM</name>
<protein>
    <recommendedName>
        <fullName evidence="11">Phenylalanine--tRNA ligase beta subunit</fullName>
        <ecNumber evidence="11">6.1.1.20</ecNumber>
    </recommendedName>
    <alternativeName>
        <fullName evidence="11">Phenylalanyl-tRNA synthetase beta subunit</fullName>
        <shortName evidence="11">PheRS</shortName>
    </alternativeName>
</protein>
<dbReference type="PANTHER" id="PTHR10947:SF0">
    <property type="entry name" value="PHENYLALANINE--TRNA LIGASE BETA SUBUNIT"/>
    <property type="match status" value="1"/>
</dbReference>
<keyword evidence="4 11" id="KW-0479">Metal-binding</keyword>
<dbReference type="PANTHER" id="PTHR10947">
    <property type="entry name" value="PHENYLALANYL-TRNA SYNTHETASE BETA CHAIN AND LEUCINE-RICH REPEAT-CONTAINING PROTEIN 47"/>
    <property type="match status" value="1"/>
</dbReference>
<dbReference type="SUPFAM" id="SSF55681">
    <property type="entry name" value="Class II aaRS and biotin synthetases"/>
    <property type="match status" value="1"/>
</dbReference>
<keyword evidence="3 11" id="KW-0436">Ligase</keyword>
<dbReference type="RefSeq" id="WP_154027170.1">
    <property type="nucleotide sequence ID" value="NZ_LR217695.1"/>
</dbReference>
<dbReference type="InterPro" id="IPR005147">
    <property type="entry name" value="tRNA_synthase_B5-dom"/>
</dbReference>
<dbReference type="EC" id="6.1.1.20" evidence="11"/>
<evidence type="ECO:0000256" key="4">
    <source>
        <dbReference type="ARBA" id="ARBA00022723"/>
    </source>
</evidence>
<evidence type="ECO:0000256" key="1">
    <source>
        <dbReference type="ARBA" id="ARBA00008653"/>
    </source>
</evidence>
<comment type="cofactor">
    <cofactor evidence="11">
        <name>Mg(2+)</name>
        <dbReference type="ChEBI" id="CHEBI:18420"/>
    </cofactor>
    <text evidence="11">Binds 2 magnesium ions per tetramer.</text>
</comment>
<dbReference type="GO" id="GO:0000287">
    <property type="term" value="F:magnesium ion binding"/>
    <property type="evidence" value="ECO:0007669"/>
    <property type="project" value="UniProtKB-UniRule"/>
</dbReference>
<dbReference type="EMBL" id="LR217695">
    <property type="protein sequence ID" value="VFP78069.1"/>
    <property type="molecule type" value="Genomic_DNA"/>
</dbReference>
<dbReference type="Pfam" id="PF03483">
    <property type="entry name" value="B3_4"/>
    <property type="match status" value="1"/>
</dbReference>
<dbReference type="GO" id="GO:0005524">
    <property type="term" value="F:ATP binding"/>
    <property type="evidence" value="ECO:0007669"/>
    <property type="project" value="UniProtKB-UniRule"/>
</dbReference>
<dbReference type="SUPFAM" id="SSF50249">
    <property type="entry name" value="Nucleic acid-binding proteins"/>
    <property type="match status" value="1"/>
</dbReference>
<dbReference type="InterPro" id="IPR005121">
    <property type="entry name" value="Fdx_antiC-bd"/>
</dbReference>
<evidence type="ECO:0000256" key="2">
    <source>
        <dbReference type="ARBA" id="ARBA00011209"/>
    </source>
</evidence>
<feature type="binding site" evidence="11">
    <location>
        <position position="462"/>
    </location>
    <ligand>
        <name>Mg(2+)</name>
        <dbReference type="ChEBI" id="CHEBI:18420"/>
        <note>shared with alpha subunit</note>
    </ligand>
</feature>
<dbReference type="SMART" id="SM00873">
    <property type="entry name" value="B3_4"/>
    <property type="match status" value="1"/>
</dbReference>
<evidence type="ECO:0000256" key="7">
    <source>
        <dbReference type="ARBA" id="ARBA00022842"/>
    </source>
</evidence>
<dbReference type="Pfam" id="PF03147">
    <property type="entry name" value="FDX-ACB"/>
    <property type="match status" value="1"/>
</dbReference>
<comment type="similarity">
    <text evidence="1 11">Belongs to the phenylalanyl-tRNA synthetase beta subunit family. Type 1 subfamily.</text>
</comment>
<dbReference type="Pfam" id="PF17759">
    <property type="entry name" value="tRNA_synthFbeta"/>
    <property type="match status" value="1"/>
</dbReference>
<dbReference type="Gene3D" id="3.30.930.10">
    <property type="entry name" value="Bira Bifunctional Protein, Domain 2"/>
    <property type="match status" value="1"/>
</dbReference>
<dbReference type="InterPro" id="IPR012340">
    <property type="entry name" value="NA-bd_OB-fold"/>
</dbReference>
<dbReference type="SMART" id="SM00874">
    <property type="entry name" value="B5"/>
    <property type="match status" value="1"/>
</dbReference>
<dbReference type="Proteomes" id="UP000294404">
    <property type="component" value="Chromosome"/>
</dbReference>
<dbReference type="Pfam" id="PF03484">
    <property type="entry name" value="B5"/>
    <property type="match status" value="1"/>
</dbReference>
<dbReference type="GO" id="GO:0004826">
    <property type="term" value="F:phenylalanine-tRNA ligase activity"/>
    <property type="evidence" value="ECO:0007669"/>
    <property type="project" value="UniProtKB-UniRule"/>
</dbReference>
<dbReference type="InterPro" id="IPR009061">
    <property type="entry name" value="DNA-bd_dom_put_sf"/>
</dbReference>
<gene>
    <name evidence="11 14" type="primary">pheT</name>
    <name evidence="14" type="ORF">BUCICUMA2628_090</name>
</gene>
<evidence type="ECO:0000256" key="11">
    <source>
        <dbReference type="HAMAP-Rule" id="MF_00283"/>
    </source>
</evidence>